<dbReference type="Gene3D" id="3.30.420.40">
    <property type="match status" value="2"/>
</dbReference>
<keyword evidence="7" id="KW-0067">ATP-binding</keyword>
<dbReference type="AlphaFoldDB" id="A0A1M6F457"/>
<dbReference type="PANTHER" id="PTHR18964">
    <property type="entry name" value="ROK (REPRESSOR, ORF, KINASE) FAMILY"/>
    <property type="match status" value="1"/>
</dbReference>
<dbReference type="InterPro" id="IPR000600">
    <property type="entry name" value="ROK"/>
</dbReference>
<dbReference type="GO" id="GO:0005524">
    <property type="term" value="F:ATP binding"/>
    <property type="evidence" value="ECO:0007669"/>
    <property type="project" value="UniProtKB-KW"/>
</dbReference>
<dbReference type="InterPro" id="IPR004654">
    <property type="entry name" value="ROK_glcA"/>
</dbReference>
<proteinExistence type="inferred from homology"/>
<evidence type="ECO:0000256" key="8">
    <source>
        <dbReference type="ARBA" id="ARBA00032386"/>
    </source>
</evidence>
<keyword evidence="5" id="KW-0547">Nucleotide-binding</keyword>
<gene>
    <name evidence="9" type="ORF">SAMN05444373_101523</name>
</gene>
<evidence type="ECO:0000256" key="2">
    <source>
        <dbReference type="ARBA" id="ARBA00012323"/>
    </source>
</evidence>
<name>A0A1M6F457_9FIRM</name>
<evidence type="ECO:0000256" key="6">
    <source>
        <dbReference type="ARBA" id="ARBA00022777"/>
    </source>
</evidence>
<organism evidence="9 10">
    <name type="scientific">Thermoclostridium caenicola</name>
    <dbReference type="NCBI Taxonomy" id="659425"/>
    <lineage>
        <taxon>Bacteria</taxon>
        <taxon>Bacillati</taxon>
        <taxon>Bacillota</taxon>
        <taxon>Clostridia</taxon>
        <taxon>Eubacteriales</taxon>
        <taxon>Oscillospiraceae</taxon>
        <taxon>Thermoclostridium</taxon>
    </lineage>
</organism>
<dbReference type="EC" id="2.7.1.2" evidence="2"/>
<protein>
    <recommendedName>
        <fullName evidence="3">Glucokinase</fullName>
        <ecNumber evidence="2">2.7.1.2</ecNumber>
    </recommendedName>
    <alternativeName>
        <fullName evidence="8">Glucose kinase</fullName>
    </alternativeName>
</protein>
<sequence>MYYIGIDLGGTNIAAGIVDENGSIVRKGSVPTGRTRASEAIVEDMCALVKQLMEEAGLKEDQIHSIGIGSPGAPDRKNGIIIYNNNLGFRNVPIRDLFQKHFNLPVYLENDANCAAIAESVAGAAKGDPYAVVITIGTGIGGGVIIDNKLYIGFNGAGGELGHVVIQMNGEACTCGRKGCWEAYSSATALIRQTIRAAEENPQSAIHKLVNGDLSKINAKTAFDAARLGDETGKKVVDQYIEMLAEGLANMINIFQPNVVVLGGGVSKEGEYLLAPLREKLKGRTYCAEGLENPRLVAAQMGNDAGIVGAAFISRA</sequence>
<dbReference type="NCBIfam" id="TIGR00744">
    <property type="entry name" value="ROK_glcA_fam"/>
    <property type="match status" value="1"/>
</dbReference>
<dbReference type="SUPFAM" id="SSF53067">
    <property type="entry name" value="Actin-like ATPase domain"/>
    <property type="match status" value="1"/>
</dbReference>
<dbReference type="PROSITE" id="PS01125">
    <property type="entry name" value="ROK"/>
    <property type="match status" value="1"/>
</dbReference>
<dbReference type="EMBL" id="FQZP01000015">
    <property type="protein sequence ID" value="SHI92497.1"/>
    <property type="molecule type" value="Genomic_DNA"/>
</dbReference>
<dbReference type="Pfam" id="PF00480">
    <property type="entry name" value="ROK"/>
    <property type="match status" value="1"/>
</dbReference>
<evidence type="ECO:0000313" key="9">
    <source>
        <dbReference type="EMBL" id="SHI92497.1"/>
    </source>
</evidence>
<keyword evidence="10" id="KW-1185">Reference proteome</keyword>
<evidence type="ECO:0000313" key="10">
    <source>
        <dbReference type="Proteomes" id="UP000324781"/>
    </source>
</evidence>
<comment type="similarity">
    <text evidence="1">Belongs to the ROK (NagC/XylR) family.</text>
</comment>
<dbReference type="PANTHER" id="PTHR18964:SF149">
    <property type="entry name" value="BIFUNCTIONAL UDP-N-ACETYLGLUCOSAMINE 2-EPIMERASE_N-ACETYLMANNOSAMINE KINASE"/>
    <property type="match status" value="1"/>
</dbReference>
<dbReference type="OrthoDB" id="9810372at2"/>
<keyword evidence="6 9" id="KW-0418">Kinase</keyword>
<dbReference type="GO" id="GO:0005737">
    <property type="term" value="C:cytoplasm"/>
    <property type="evidence" value="ECO:0007669"/>
    <property type="project" value="InterPro"/>
</dbReference>
<evidence type="ECO:0000256" key="1">
    <source>
        <dbReference type="ARBA" id="ARBA00006479"/>
    </source>
</evidence>
<keyword evidence="4" id="KW-0808">Transferase</keyword>
<reference evidence="9 10" key="1">
    <citation type="submission" date="2016-11" db="EMBL/GenBank/DDBJ databases">
        <authorList>
            <person name="Varghese N."/>
            <person name="Submissions S."/>
        </authorList>
    </citation>
    <scope>NUCLEOTIDE SEQUENCE [LARGE SCALE GENOMIC DNA]</scope>
    <source>
        <strain evidence="9 10">DSM 19027</strain>
    </source>
</reference>
<evidence type="ECO:0000256" key="7">
    <source>
        <dbReference type="ARBA" id="ARBA00022840"/>
    </source>
</evidence>
<dbReference type="InterPro" id="IPR049874">
    <property type="entry name" value="ROK_cs"/>
</dbReference>
<dbReference type="GO" id="GO:0004340">
    <property type="term" value="F:glucokinase activity"/>
    <property type="evidence" value="ECO:0007669"/>
    <property type="project" value="UniProtKB-EC"/>
</dbReference>
<dbReference type="GO" id="GO:0006096">
    <property type="term" value="P:glycolytic process"/>
    <property type="evidence" value="ECO:0007669"/>
    <property type="project" value="InterPro"/>
</dbReference>
<dbReference type="RefSeq" id="WP_149678413.1">
    <property type="nucleotide sequence ID" value="NZ_DAONMB010000001.1"/>
</dbReference>
<dbReference type="InterPro" id="IPR043129">
    <property type="entry name" value="ATPase_NBD"/>
</dbReference>
<accession>A0A1M6F457</accession>
<evidence type="ECO:0000256" key="4">
    <source>
        <dbReference type="ARBA" id="ARBA00022679"/>
    </source>
</evidence>
<evidence type="ECO:0000256" key="3">
    <source>
        <dbReference type="ARBA" id="ARBA00014701"/>
    </source>
</evidence>
<evidence type="ECO:0000256" key="5">
    <source>
        <dbReference type="ARBA" id="ARBA00022741"/>
    </source>
</evidence>
<dbReference type="Proteomes" id="UP000324781">
    <property type="component" value="Unassembled WGS sequence"/>
</dbReference>